<dbReference type="EMBL" id="JARTLD010000045">
    <property type="protein sequence ID" value="MED5019157.1"/>
    <property type="molecule type" value="Genomic_DNA"/>
</dbReference>
<gene>
    <name evidence="8" type="ORF">P9847_17745</name>
</gene>
<sequence>MKTIIVDDEHLALLKMEKLLHSREELGVDVELIGAFQNPKTALEAVRQTELDLAFLDIEMPEMSGFVLAERLMELHPSVQIVFVTAYQEFAVKAFEINAMDYLLKPVHSARLAVTMNRLSKYVRTDLNDAGTTSLCCLRSLHYRDRRQQAQSFPWKTLKAPELFAYLLYYRDKTVSKQTLMDLLWPDNDIKKATTQLHTAVYQIRKMIKTYELDMNIKYQDEGYRLEWGNVILDVDVWETRLREAPAVTPETLAEHLDIMELYTGDYLEEHRYAWAGPEQERIRLIWLDHAKQIAECQFGIGQYAEAIGIYQRIIEKLPYIEDGYAGLMRVYAVLRHPVEVRRLFRLVEDMLYAEYVTPPSKELAEWYWEWERTHSFAT</sequence>
<feature type="modified residue" description="4-aspartylphosphate" evidence="6">
    <location>
        <position position="57"/>
    </location>
</feature>
<dbReference type="Gene3D" id="3.40.50.2300">
    <property type="match status" value="1"/>
</dbReference>
<dbReference type="InterPro" id="IPR051677">
    <property type="entry name" value="AfsR-DnrI-RedD_regulator"/>
</dbReference>
<organism evidence="8 9">
    <name type="scientific">Paenibacillus chibensis</name>
    <dbReference type="NCBI Taxonomy" id="59846"/>
    <lineage>
        <taxon>Bacteria</taxon>
        <taxon>Bacillati</taxon>
        <taxon>Bacillota</taxon>
        <taxon>Bacilli</taxon>
        <taxon>Bacillales</taxon>
        <taxon>Paenibacillaceae</taxon>
        <taxon>Paenibacillus</taxon>
    </lineage>
</organism>
<name>A0ABU6PW91_9BACL</name>
<dbReference type="PROSITE" id="PS50110">
    <property type="entry name" value="RESPONSE_REGULATORY"/>
    <property type="match status" value="1"/>
</dbReference>
<keyword evidence="3" id="KW-0805">Transcription regulation</keyword>
<dbReference type="PANTHER" id="PTHR35807:SF2">
    <property type="entry name" value="TRANSCRIPTIONAL ACTIVATOR DOMAIN"/>
    <property type="match status" value="1"/>
</dbReference>
<dbReference type="SMART" id="SM01043">
    <property type="entry name" value="BTAD"/>
    <property type="match status" value="1"/>
</dbReference>
<reference evidence="8 9" key="1">
    <citation type="submission" date="2023-03" db="EMBL/GenBank/DDBJ databases">
        <title>Bacillus Genome Sequencing.</title>
        <authorList>
            <person name="Dunlap C."/>
        </authorList>
    </citation>
    <scope>NUCLEOTIDE SEQUENCE [LARGE SCALE GENOMIC DNA]</scope>
    <source>
        <strain evidence="8 9">NRS-52</strain>
    </source>
</reference>
<dbReference type="InterPro" id="IPR001789">
    <property type="entry name" value="Sig_transdc_resp-reg_receiver"/>
</dbReference>
<dbReference type="InterPro" id="IPR005158">
    <property type="entry name" value="BTAD"/>
</dbReference>
<evidence type="ECO:0000256" key="2">
    <source>
        <dbReference type="ARBA" id="ARBA00023012"/>
    </source>
</evidence>
<evidence type="ECO:0000313" key="8">
    <source>
        <dbReference type="EMBL" id="MED5019157.1"/>
    </source>
</evidence>
<evidence type="ECO:0000256" key="3">
    <source>
        <dbReference type="ARBA" id="ARBA00023015"/>
    </source>
</evidence>
<dbReference type="InterPro" id="IPR011006">
    <property type="entry name" value="CheY-like_superfamily"/>
</dbReference>
<comment type="caution">
    <text evidence="8">The sequence shown here is derived from an EMBL/GenBank/DDBJ whole genome shotgun (WGS) entry which is preliminary data.</text>
</comment>
<evidence type="ECO:0000256" key="4">
    <source>
        <dbReference type="ARBA" id="ARBA00023125"/>
    </source>
</evidence>
<dbReference type="SUPFAM" id="SSF46894">
    <property type="entry name" value="C-terminal effector domain of the bipartite response regulators"/>
    <property type="match status" value="1"/>
</dbReference>
<dbReference type="InterPro" id="IPR016032">
    <property type="entry name" value="Sig_transdc_resp-reg_C-effctor"/>
</dbReference>
<comment type="similarity">
    <text evidence="1">Belongs to the AfsR/DnrI/RedD regulatory family.</text>
</comment>
<keyword evidence="6" id="KW-0597">Phosphoprotein</keyword>
<dbReference type="RefSeq" id="WP_328279942.1">
    <property type="nucleotide sequence ID" value="NZ_JARTLD010000045.1"/>
</dbReference>
<keyword evidence="9" id="KW-1185">Reference proteome</keyword>
<dbReference type="InterPro" id="IPR011990">
    <property type="entry name" value="TPR-like_helical_dom_sf"/>
</dbReference>
<dbReference type="InterPro" id="IPR001867">
    <property type="entry name" value="OmpR/PhoB-type_DNA-bd"/>
</dbReference>
<dbReference type="Pfam" id="PF00486">
    <property type="entry name" value="Trans_reg_C"/>
    <property type="match status" value="1"/>
</dbReference>
<accession>A0ABU6PW91</accession>
<dbReference type="Pfam" id="PF03704">
    <property type="entry name" value="BTAD"/>
    <property type="match status" value="1"/>
</dbReference>
<evidence type="ECO:0000259" key="7">
    <source>
        <dbReference type="PROSITE" id="PS50110"/>
    </source>
</evidence>
<protein>
    <submittedName>
        <fullName evidence="8">Response regulator</fullName>
    </submittedName>
</protein>
<dbReference type="PANTHER" id="PTHR35807">
    <property type="entry name" value="TRANSCRIPTIONAL REGULATOR REDD-RELATED"/>
    <property type="match status" value="1"/>
</dbReference>
<dbReference type="Proteomes" id="UP001343257">
    <property type="component" value="Unassembled WGS sequence"/>
</dbReference>
<keyword evidence="4" id="KW-0238">DNA-binding</keyword>
<keyword evidence="5" id="KW-0804">Transcription</keyword>
<dbReference type="SUPFAM" id="SSF52172">
    <property type="entry name" value="CheY-like"/>
    <property type="match status" value="1"/>
</dbReference>
<dbReference type="InterPro" id="IPR036388">
    <property type="entry name" value="WH-like_DNA-bd_sf"/>
</dbReference>
<dbReference type="Pfam" id="PF00072">
    <property type="entry name" value="Response_reg"/>
    <property type="match status" value="1"/>
</dbReference>
<dbReference type="SMART" id="SM00448">
    <property type="entry name" value="REC"/>
    <property type="match status" value="1"/>
</dbReference>
<dbReference type="Gene3D" id="1.10.10.10">
    <property type="entry name" value="Winged helix-like DNA-binding domain superfamily/Winged helix DNA-binding domain"/>
    <property type="match status" value="1"/>
</dbReference>
<evidence type="ECO:0000256" key="5">
    <source>
        <dbReference type="ARBA" id="ARBA00023163"/>
    </source>
</evidence>
<evidence type="ECO:0000313" key="9">
    <source>
        <dbReference type="Proteomes" id="UP001343257"/>
    </source>
</evidence>
<dbReference type="Gene3D" id="1.25.40.10">
    <property type="entry name" value="Tetratricopeptide repeat domain"/>
    <property type="match status" value="1"/>
</dbReference>
<evidence type="ECO:0000256" key="6">
    <source>
        <dbReference type="PROSITE-ProRule" id="PRU00169"/>
    </source>
</evidence>
<proteinExistence type="inferred from homology"/>
<dbReference type="SUPFAM" id="SSF48452">
    <property type="entry name" value="TPR-like"/>
    <property type="match status" value="1"/>
</dbReference>
<feature type="domain" description="Response regulatory" evidence="7">
    <location>
        <begin position="2"/>
        <end position="120"/>
    </location>
</feature>
<evidence type="ECO:0000256" key="1">
    <source>
        <dbReference type="ARBA" id="ARBA00005820"/>
    </source>
</evidence>
<keyword evidence="2" id="KW-0902">Two-component regulatory system</keyword>